<evidence type="ECO:0000256" key="2">
    <source>
        <dbReference type="SAM" id="Phobius"/>
    </source>
</evidence>
<keyword evidence="2" id="KW-0472">Membrane</keyword>
<dbReference type="RefSeq" id="WP_089212771.1">
    <property type="nucleotide sequence ID" value="NZ_FZOD01000074.1"/>
</dbReference>
<name>A0A239NYB4_9ACTN</name>
<dbReference type="Pfam" id="PF19516">
    <property type="entry name" value="DUF6049"/>
    <property type="match status" value="1"/>
</dbReference>
<accession>A0A239NYB4</accession>
<reference evidence="4 5" key="1">
    <citation type="submission" date="2017-06" db="EMBL/GenBank/DDBJ databases">
        <authorList>
            <person name="Kim H.J."/>
            <person name="Triplett B.A."/>
        </authorList>
    </citation>
    <scope>NUCLEOTIDE SEQUENCE [LARGE SCALE GENOMIC DNA]</scope>
    <source>
        <strain evidence="4 5">CGMCC 4.2132</strain>
    </source>
</reference>
<dbReference type="OrthoDB" id="3797035at2"/>
<feature type="chain" id="PRO_5038927508" description="Glycoprotein" evidence="3">
    <location>
        <begin position="20"/>
        <end position="712"/>
    </location>
</feature>
<protein>
    <recommendedName>
        <fullName evidence="6">Glycoprotein</fullName>
    </recommendedName>
</protein>
<keyword evidence="5" id="KW-1185">Reference proteome</keyword>
<evidence type="ECO:0000256" key="3">
    <source>
        <dbReference type="SAM" id="SignalP"/>
    </source>
</evidence>
<evidence type="ECO:0008006" key="6">
    <source>
        <dbReference type="Google" id="ProtNLM"/>
    </source>
</evidence>
<keyword evidence="2" id="KW-0812">Transmembrane</keyword>
<keyword evidence="2" id="KW-1133">Transmembrane helix</keyword>
<dbReference type="EMBL" id="FZOD01000074">
    <property type="protein sequence ID" value="SNT59702.1"/>
    <property type="molecule type" value="Genomic_DNA"/>
</dbReference>
<organism evidence="4 5">
    <name type="scientific">Streptosporangium subroseum</name>
    <dbReference type="NCBI Taxonomy" id="106412"/>
    <lineage>
        <taxon>Bacteria</taxon>
        <taxon>Bacillati</taxon>
        <taxon>Actinomycetota</taxon>
        <taxon>Actinomycetes</taxon>
        <taxon>Streptosporangiales</taxon>
        <taxon>Streptosporangiaceae</taxon>
        <taxon>Streptosporangium</taxon>
    </lineage>
</organism>
<feature type="transmembrane region" description="Helical" evidence="2">
    <location>
        <begin position="662"/>
        <end position="684"/>
    </location>
</feature>
<dbReference type="Proteomes" id="UP000198282">
    <property type="component" value="Unassembled WGS sequence"/>
</dbReference>
<sequence>MIRKATLLAVLTTTLLLSAAVGLPGAVNAQAAAGRANPQIVLESTGPDVPREPTTQIKISGSLVNTGTQTLDGMRIRMHYASQPFARRVDMEAYQAGQGDEPAAWRDERYQQSIAPSGKLPWEFVFTPQMLGISRFGVYPITIEVRKVVNGLDQQVAAQRTLLTYMPKDLQVPRTKLAMVLPIVDQPHRADDNTFIDENLPASLATGKRLGDLLKIAQDTASAKGITWVVDPALLDDAQKTGRAHTVLSKDTTRRLPADTEAVTWLAGLRTALQDHPVVATPYADPDVTALAHNGVDDFTRIAIAQAGSVAKDILGRDVITDVNWPVNGMVDYDGLDLLATGGVDTVLLNVLNLPPVMEPATTPDAFSTVQSVNGPVTAMVADPGLSEALGAVTSTPGTALLGRQRFIAETAMIASEPVTTTRTVIAAPPRRWDPDPAYVSDLVKTAAALPWLAPATLDTAKPGKGVPTPRAGLTYTDQDRRKELGKPYMTVVKRTNTRAGLTAAITTAEDYEGFDQALLRLVSSAWRGRPGTAAPYAERVGATVDDRVGKVTITGTEQSRLRTLAGANGEVPISVHNGLTGTSSRVSVRLKVTPNQRDLLTIEKYKDSEDDLIVIEGGHNRIIRVPMTSTGSGQTTVTVQLTTSDGRKYGKPVELTVRTTGYAGIALFIVGAALVVMLAAVVMRILRRRGGRRAAAARSPRRESAPAGSES</sequence>
<proteinExistence type="predicted"/>
<evidence type="ECO:0000313" key="5">
    <source>
        <dbReference type="Proteomes" id="UP000198282"/>
    </source>
</evidence>
<feature type="region of interest" description="Disordered" evidence="1">
    <location>
        <begin position="693"/>
        <end position="712"/>
    </location>
</feature>
<evidence type="ECO:0000313" key="4">
    <source>
        <dbReference type="EMBL" id="SNT59702.1"/>
    </source>
</evidence>
<dbReference type="InterPro" id="IPR046112">
    <property type="entry name" value="DUF6049"/>
</dbReference>
<gene>
    <name evidence="4" type="ORF">SAMN05216276_10747</name>
</gene>
<dbReference type="AlphaFoldDB" id="A0A239NYB4"/>
<evidence type="ECO:0000256" key="1">
    <source>
        <dbReference type="SAM" id="MobiDB-lite"/>
    </source>
</evidence>
<keyword evidence="3" id="KW-0732">Signal</keyword>
<feature type="signal peptide" evidence="3">
    <location>
        <begin position="1"/>
        <end position="19"/>
    </location>
</feature>